<gene>
    <name evidence="1" type="ORF">K402DRAFT_50201</name>
</gene>
<evidence type="ECO:0000313" key="2">
    <source>
        <dbReference type="Proteomes" id="UP000800041"/>
    </source>
</evidence>
<dbReference type="EMBL" id="ML977152">
    <property type="protein sequence ID" value="KAF1987494.1"/>
    <property type="molecule type" value="Genomic_DNA"/>
</dbReference>
<accession>A0A6G1H354</accession>
<dbReference type="Proteomes" id="UP000800041">
    <property type="component" value="Unassembled WGS sequence"/>
</dbReference>
<sequence length="170" mass="19060">MAMDMETARNLCFIASHCLGLPAWKVGWITGYSHTIGKGEVDEGLPSFNTLLHTGTQPGVESSLTSQLRSWIYLMMKAMIFLPRRIHSRTVLPRVQNSPESQRTDVSYSTLVLPYPVFSRQRRLPRCTSQESRRFSGLTIGALRSFAMSPPFPSLQGLRTAWSAVAVEEI</sequence>
<evidence type="ECO:0000313" key="1">
    <source>
        <dbReference type="EMBL" id="KAF1987494.1"/>
    </source>
</evidence>
<name>A0A6G1H354_9PEZI</name>
<reference evidence="1" key="1">
    <citation type="journal article" date="2020" name="Stud. Mycol.">
        <title>101 Dothideomycetes genomes: a test case for predicting lifestyles and emergence of pathogens.</title>
        <authorList>
            <person name="Haridas S."/>
            <person name="Albert R."/>
            <person name="Binder M."/>
            <person name="Bloem J."/>
            <person name="Labutti K."/>
            <person name="Salamov A."/>
            <person name="Andreopoulos B."/>
            <person name="Baker S."/>
            <person name="Barry K."/>
            <person name="Bills G."/>
            <person name="Bluhm B."/>
            <person name="Cannon C."/>
            <person name="Castanera R."/>
            <person name="Culley D."/>
            <person name="Daum C."/>
            <person name="Ezra D."/>
            <person name="Gonzalez J."/>
            <person name="Henrissat B."/>
            <person name="Kuo A."/>
            <person name="Liang C."/>
            <person name="Lipzen A."/>
            <person name="Lutzoni F."/>
            <person name="Magnuson J."/>
            <person name="Mondo S."/>
            <person name="Nolan M."/>
            <person name="Ohm R."/>
            <person name="Pangilinan J."/>
            <person name="Park H.-J."/>
            <person name="Ramirez L."/>
            <person name="Alfaro M."/>
            <person name="Sun H."/>
            <person name="Tritt A."/>
            <person name="Yoshinaga Y."/>
            <person name="Zwiers L.-H."/>
            <person name="Turgeon B."/>
            <person name="Goodwin S."/>
            <person name="Spatafora J."/>
            <person name="Crous P."/>
            <person name="Grigoriev I."/>
        </authorList>
    </citation>
    <scope>NUCLEOTIDE SEQUENCE</scope>
    <source>
        <strain evidence="1">CBS 113979</strain>
    </source>
</reference>
<proteinExistence type="predicted"/>
<dbReference type="AlphaFoldDB" id="A0A6G1H354"/>
<keyword evidence="2" id="KW-1185">Reference proteome</keyword>
<protein>
    <submittedName>
        <fullName evidence="1">Uncharacterized protein</fullName>
    </submittedName>
</protein>
<organism evidence="1 2">
    <name type="scientific">Aulographum hederae CBS 113979</name>
    <dbReference type="NCBI Taxonomy" id="1176131"/>
    <lineage>
        <taxon>Eukaryota</taxon>
        <taxon>Fungi</taxon>
        <taxon>Dikarya</taxon>
        <taxon>Ascomycota</taxon>
        <taxon>Pezizomycotina</taxon>
        <taxon>Dothideomycetes</taxon>
        <taxon>Pleosporomycetidae</taxon>
        <taxon>Aulographales</taxon>
        <taxon>Aulographaceae</taxon>
    </lineage>
</organism>